<protein>
    <submittedName>
        <fullName evidence="3">Uncharacterized protein</fullName>
    </submittedName>
</protein>
<dbReference type="PANTHER" id="PTHR36819:SF1">
    <property type="entry name" value="REGULATOR OF PHOSPHOLIPASE D SRF1"/>
    <property type="match status" value="1"/>
</dbReference>
<dbReference type="Proteomes" id="UP000620104">
    <property type="component" value="Unassembled WGS sequence"/>
</dbReference>
<feature type="region of interest" description="Disordered" evidence="1">
    <location>
        <begin position="351"/>
        <end position="371"/>
    </location>
</feature>
<dbReference type="GO" id="GO:0071944">
    <property type="term" value="C:cell periphery"/>
    <property type="evidence" value="ECO:0007669"/>
    <property type="project" value="TreeGrafter"/>
</dbReference>
<gene>
    <name evidence="3" type="ORF">NliqN6_0337</name>
</gene>
<dbReference type="InterPro" id="IPR037737">
    <property type="entry name" value="Srf1"/>
</dbReference>
<dbReference type="EMBL" id="BLZA01000005">
    <property type="protein sequence ID" value="GHJ83935.1"/>
    <property type="molecule type" value="Genomic_DNA"/>
</dbReference>
<keyword evidence="2" id="KW-1133">Transmembrane helix</keyword>
<dbReference type="GO" id="GO:0000324">
    <property type="term" value="C:fungal-type vacuole"/>
    <property type="evidence" value="ECO:0007669"/>
    <property type="project" value="TreeGrafter"/>
</dbReference>
<feature type="transmembrane region" description="Helical" evidence="2">
    <location>
        <begin position="778"/>
        <end position="804"/>
    </location>
</feature>
<evidence type="ECO:0000256" key="2">
    <source>
        <dbReference type="SAM" id="Phobius"/>
    </source>
</evidence>
<feature type="compositionally biased region" description="Basic and acidic residues" evidence="1">
    <location>
        <begin position="531"/>
        <end position="552"/>
    </location>
</feature>
<keyword evidence="2" id="KW-0812">Transmembrane</keyword>
<feature type="region of interest" description="Disordered" evidence="1">
    <location>
        <begin position="1"/>
        <end position="101"/>
    </location>
</feature>
<feature type="transmembrane region" description="Helical" evidence="2">
    <location>
        <begin position="640"/>
        <end position="662"/>
    </location>
</feature>
<feature type="compositionally biased region" description="Polar residues" evidence="1">
    <location>
        <begin position="285"/>
        <end position="295"/>
    </location>
</feature>
<dbReference type="AlphaFoldDB" id="A0A8H3YC59"/>
<proteinExistence type="predicted"/>
<evidence type="ECO:0000256" key="1">
    <source>
        <dbReference type="SAM" id="MobiDB-lite"/>
    </source>
</evidence>
<evidence type="ECO:0000313" key="3">
    <source>
        <dbReference type="EMBL" id="GHJ83935.1"/>
    </source>
</evidence>
<feature type="region of interest" description="Disordered" evidence="1">
    <location>
        <begin position="259"/>
        <end position="311"/>
    </location>
</feature>
<feature type="transmembrane region" description="Helical" evidence="2">
    <location>
        <begin position="674"/>
        <end position="693"/>
    </location>
</feature>
<evidence type="ECO:0000313" key="4">
    <source>
        <dbReference type="Proteomes" id="UP000620104"/>
    </source>
</evidence>
<comment type="caution">
    <text evidence="3">The sequence shown here is derived from an EMBL/GenBank/DDBJ whole genome shotgun (WGS) entry which is preliminary data.</text>
</comment>
<organism evidence="3 4">
    <name type="scientific">Naganishia liquefaciens</name>
    <dbReference type="NCBI Taxonomy" id="104408"/>
    <lineage>
        <taxon>Eukaryota</taxon>
        <taxon>Fungi</taxon>
        <taxon>Dikarya</taxon>
        <taxon>Basidiomycota</taxon>
        <taxon>Agaricomycotina</taxon>
        <taxon>Tremellomycetes</taxon>
        <taxon>Filobasidiales</taxon>
        <taxon>Filobasidiaceae</taxon>
        <taxon>Naganishia</taxon>
    </lineage>
</organism>
<feature type="compositionally biased region" description="Basic and acidic residues" evidence="1">
    <location>
        <begin position="222"/>
        <end position="237"/>
    </location>
</feature>
<name>A0A8H3YC59_9TREE</name>
<dbReference type="PANTHER" id="PTHR36819">
    <property type="entry name" value="REGULATOR OF PHOSPHOLIPASE D SRF1"/>
    <property type="match status" value="1"/>
</dbReference>
<dbReference type="OrthoDB" id="1436450at2759"/>
<keyword evidence="4" id="KW-1185">Reference proteome</keyword>
<accession>A0A8H3YC59</accession>
<feature type="region of interest" description="Disordered" evidence="1">
    <location>
        <begin position="178"/>
        <end position="242"/>
    </location>
</feature>
<feature type="region of interest" description="Disordered" evidence="1">
    <location>
        <begin position="527"/>
        <end position="599"/>
    </location>
</feature>
<reference evidence="3" key="1">
    <citation type="submission" date="2020-07" db="EMBL/GenBank/DDBJ databases">
        <title>Draft Genome Sequence of a Deep-Sea Yeast, Naganishia (Cryptococcus) liquefaciens strain N6.</title>
        <authorList>
            <person name="Han Y.W."/>
            <person name="Kajitani R."/>
            <person name="Morimoto H."/>
            <person name="Parhat M."/>
            <person name="Tsubouchi H."/>
            <person name="Bakenova O."/>
            <person name="Ogata M."/>
            <person name="Argunhan B."/>
            <person name="Aoki R."/>
            <person name="Kajiwara S."/>
            <person name="Itoh T."/>
            <person name="Iwasaki H."/>
        </authorList>
    </citation>
    <scope>NUCLEOTIDE SEQUENCE</scope>
    <source>
        <strain evidence="3">N6</strain>
    </source>
</reference>
<keyword evidence="2" id="KW-0472">Membrane</keyword>
<feature type="compositionally biased region" description="Low complexity" evidence="1">
    <location>
        <begin position="91"/>
        <end position="101"/>
    </location>
</feature>
<sequence>MAASSVPIPHMPTAFMHGSVNLGKPPSHEGRIEEGDGGGTVGPSEEELKARAKKDRNRAIRTVPPFAAFDPPSPILSPRLRPAEAPQTNITSPSAHAASPSLSLTLSNFGGDYEDDMQQPQASWWTFAKPGRWKQVQSLHNAWHEQMLANEKLRKESEHLGKDYFASKRESIVGQPDVEMQEDDHEEAMMSSRPPFGTMISNSQSHRGSYFHLPGKLRRRSASNDDIRNTKQDDSSRRSSVHGMSAVGEMLHGITSMSAAATPSRGDTPGGPAKTRLGRFKAMSTPASRRQSTDGTHGRPAVSGHVQVHDPPFSSISGSQELSMTTLQKHSNLPQIDAFSLGPPITGIQDAAAPSPFTSNTNEPSGRHATGSAVLTTTPLSNLVESPQMLQLELPSASENAATVQPVSPRRAHPKLSITMPPPVFTSPSEHNSAVTQAVSTTRYAPNTTTMDMPPPMFQQRMYQAQAPPTPHGWESSWRENDHALHGRKHERLNPRGPLERFPQHAHRHRGMIVDDPWLQPFEETAFESDDCGRISPDEESPTHSGEREGRGSRQRHAGAGGSDSSGPLSGISEKAGRRLAGGKSDQGRRARYNKKGKAGATERALTKWAALRRSYVKNGPGTRRTRLLEFLMFDARSTIYLRMLTLVGVVGALGLGCKLFQLEEQSDLDGILGSAPILSISYGSVSVIHCLLVMFREAFGKPIGLWEVRSKMLWVCLDLFFIALWSSDLSLTISDYMSTPLQCSSVNPWWTSNDYTISLPSVITRSSQKDDMCNRQAALIAFVIFSLIMYVFGMVISLFKIFVRLSHVAKSYEQNRAQLA</sequence>